<dbReference type="HOGENOM" id="CLU_060968_1_0_1"/>
<keyword evidence="3" id="KW-1185">Reference proteome</keyword>
<dbReference type="STRING" id="126957.T1IJL4"/>
<dbReference type="EnsemblMetazoa" id="SMAR001084-RA">
    <property type="protein sequence ID" value="SMAR001084-PA"/>
    <property type="gene ID" value="SMAR001084"/>
</dbReference>
<dbReference type="InterPro" id="IPR037660">
    <property type="entry name" value="CCDC51"/>
</dbReference>
<sequence>MMAAWRAMLRVRLPILDNISRIQRRTLSLSNNSKSITVAKPIVIPEKSAITKQFLNWLRQYEDFVGLSEVREAQNRAQKKFMDTQEARRDRQRQIQEVQQQLKTIHAELDKTSRGEDRYLHLITQEHAIIKQEKQFIEEFQTFERAEREYFSLLSNSVRTSHEKERAQAEKTKYWSIIGSVSGAIIGIVATTLNNWLRMRELRGIVSESSGNGSLNELLSELSDATKNQHNLITLFLADLKSLLSNDNSENFKRNVLFNSPNEQIEVRTNELLDVVKRQESTISNEMKEIKSLILAKDAAKDAPAGTAIYIGRDVEQLMKEAEQNIEYKIKLNALGTVITIYAILALTVPIIFKAFGGG</sequence>
<dbReference type="AlphaFoldDB" id="T1IJL4"/>
<dbReference type="EMBL" id="JH430315">
    <property type="status" value="NOT_ANNOTATED_CDS"/>
    <property type="molecule type" value="Genomic_DNA"/>
</dbReference>
<evidence type="ECO:0000313" key="2">
    <source>
        <dbReference type="EnsemblMetazoa" id="SMAR001084-PA"/>
    </source>
</evidence>
<evidence type="ECO:0000256" key="1">
    <source>
        <dbReference type="SAM" id="Phobius"/>
    </source>
</evidence>
<dbReference type="PANTHER" id="PTHR28624:SF1">
    <property type="entry name" value="MITOCHONDRIAL POTASSIUM CHANNEL"/>
    <property type="match status" value="1"/>
</dbReference>
<evidence type="ECO:0008006" key="4">
    <source>
        <dbReference type="Google" id="ProtNLM"/>
    </source>
</evidence>
<dbReference type="eggNOG" id="ENOG502QWCS">
    <property type="taxonomic scope" value="Eukaryota"/>
</dbReference>
<keyword evidence="1" id="KW-0812">Transmembrane</keyword>
<dbReference type="Proteomes" id="UP000014500">
    <property type="component" value="Unassembled WGS sequence"/>
</dbReference>
<accession>T1IJL4</accession>
<keyword evidence="1" id="KW-0472">Membrane</keyword>
<dbReference type="PANTHER" id="PTHR28624">
    <property type="entry name" value="COILED-COIL DOMAIN-CONTAINING PROTEIN 51"/>
    <property type="match status" value="1"/>
</dbReference>
<keyword evidence="1" id="KW-1133">Transmembrane helix</keyword>
<dbReference type="OMA" id="STATTWW"/>
<dbReference type="PhylomeDB" id="T1IJL4"/>
<feature type="transmembrane region" description="Helical" evidence="1">
    <location>
        <begin position="332"/>
        <end position="353"/>
    </location>
</feature>
<reference evidence="3" key="1">
    <citation type="submission" date="2011-05" db="EMBL/GenBank/DDBJ databases">
        <authorList>
            <person name="Richards S.R."/>
            <person name="Qu J."/>
            <person name="Jiang H."/>
            <person name="Jhangiani S.N."/>
            <person name="Agravi P."/>
            <person name="Goodspeed R."/>
            <person name="Gross S."/>
            <person name="Mandapat C."/>
            <person name="Jackson L."/>
            <person name="Mathew T."/>
            <person name="Pu L."/>
            <person name="Thornton R."/>
            <person name="Saada N."/>
            <person name="Wilczek-Boney K.B."/>
            <person name="Lee S."/>
            <person name="Kovar C."/>
            <person name="Wu Y."/>
            <person name="Scherer S.E."/>
            <person name="Worley K.C."/>
            <person name="Muzny D.M."/>
            <person name="Gibbs R."/>
        </authorList>
    </citation>
    <scope>NUCLEOTIDE SEQUENCE</scope>
    <source>
        <strain evidence="3">Brora</strain>
    </source>
</reference>
<organism evidence="2 3">
    <name type="scientific">Strigamia maritima</name>
    <name type="common">European centipede</name>
    <name type="synonym">Geophilus maritimus</name>
    <dbReference type="NCBI Taxonomy" id="126957"/>
    <lineage>
        <taxon>Eukaryota</taxon>
        <taxon>Metazoa</taxon>
        <taxon>Ecdysozoa</taxon>
        <taxon>Arthropoda</taxon>
        <taxon>Myriapoda</taxon>
        <taxon>Chilopoda</taxon>
        <taxon>Pleurostigmophora</taxon>
        <taxon>Geophilomorpha</taxon>
        <taxon>Linotaeniidae</taxon>
        <taxon>Strigamia</taxon>
    </lineage>
</organism>
<proteinExistence type="predicted"/>
<protein>
    <recommendedName>
        <fullName evidence="4">Coiled-coil domain-containing protein 51</fullName>
    </recommendedName>
</protein>
<reference evidence="2" key="2">
    <citation type="submission" date="2015-02" db="UniProtKB">
        <authorList>
            <consortium name="EnsemblMetazoa"/>
        </authorList>
    </citation>
    <scope>IDENTIFICATION</scope>
</reference>
<evidence type="ECO:0000313" key="3">
    <source>
        <dbReference type="Proteomes" id="UP000014500"/>
    </source>
</evidence>
<name>T1IJL4_STRMM</name>
<feature type="transmembrane region" description="Helical" evidence="1">
    <location>
        <begin position="174"/>
        <end position="193"/>
    </location>
</feature>